<dbReference type="FunCoup" id="A0A3Q1FAM2">
    <property type="interactions" value="823"/>
</dbReference>
<dbReference type="Proteomes" id="UP000257200">
    <property type="component" value="Unplaced"/>
</dbReference>
<dbReference type="GeneTree" id="ENSGT00940000174731"/>
<dbReference type="InterPro" id="IPR050111">
    <property type="entry name" value="C-type_lectin/snaclec_domain"/>
</dbReference>
<evidence type="ECO:0000313" key="3">
    <source>
        <dbReference type="Proteomes" id="UP000257200"/>
    </source>
</evidence>
<protein>
    <recommendedName>
        <fullName evidence="1">C-type lectin domain-containing protein</fullName>
    </recommendedName>
</protein>
<dbReference type="CDD" id="cd00037">
    <property type="entry name" value="CLECT"/>
    <property type="match status" value="1"/>
</dbReference>
<dbReference type="PROSITE" id="PS50041">
    <property type="entry name" value="C_TYPE_LECTIN_2"/>
    <property type="match status" value="1"/>
</dbReference>
<sequence>MILLLFLFGLALGAQIPPGDHEVMHQRSNCSTFWSSFNSRCYKYIATPMTWLDAELHCVSQGANLVSIHSVDEHNFVNSLIKNFDSAQNLTWIGLTDIHKEGRCGENIITFLNHVFTSVCHACGFIKRHMLKYNNNT</sequence>
<name>A0A3Q1FAM2_9TELE</name>
<organism evidence="2 3">
    <name type="scientific">Acanthochromis polyacanthus</name>
    <name type="common">spiny chromis</name>
    <dbReference type="NCBI Taxonomy" id="80966"/>
    <lineage>
        <taxon>Eukaryota</taxon>
        <taxon>Metazoa</taxon>
        <taxon>Chordata</taxon>
        <taxon>Craniata</taxon>
        <taxon>Vertebrata</taxon>
        <taxon>Euteleostomi</taxon>
        <taxon>Actinopterygii</taxon>
        <taxon>Neopterygii</taxon>
        <taxon>Teleostei</taxon>
        <taxon>Neoteleostei</taxon>
        <taxon>Acanthomorphata</taxon>
        <taxon>Ovalentaria</taxon>
        <taxon>Pomacentridae</taxon>
        <taxon>Acanthochromis</taxon>
    </lineage>
</organism>
<dbReference type="InterPro" id="IPR001304">
    <property type="entry name" value="C-type_lectin-like"/>
</dbReference>
<dbReference type="InParanoid" id="A0A3Q1FAM2"/>
<keyword evidence="3" id="KW-1185">Reference proteome</keyword>
<dbReference type="STRING" id="80966.ENSAPOP00000004220"/>
<dbReference type="Ensembl" id="ENSAPOT00000010404.1">
    <property type="protein sequence ID" value="ENSAPOP00000004220.1"/>
    <property type="gene ID" value="ENSAPOG00000000144.1"/>
</dbReference>
<reference evidence="2" key="1">
    <citation type="submission" date="2025-08" db="UniProtKB">
        <authorList>
            <consortium name="Ensembl"/>
        </authorList>
    </citation>
    <scope>IDENTIFICATION</scope>
</reference>
<reference evidence="2" key="2">
    <citation type="submission" date="2025-09" db="UniProtKB">
        <authorList>
            <consortium name="Ensembl"/>
        </authorList>
    </citation>
    <scope>IDENTIFICATION</scope>
</reference>
<dbReference type="SMART" id="SM00034">
    <property type="entry name" value="CLECT"/>
    <property type="match status" value="1"/>
</dbReference>
<evidence type="ECO:0000313" key="2">
    <source>
        <dbReference type="Ensembl" id="ENSAPOP00000004220.1"/>
    </source>
</evidence>
<dbReference type="Pfam" id="PF00059">
    <property type="entry name" value="Lectin_C"/>
    <property type="match status" value="1"/>
</dbReference>
<proteinExistence type="predicted"/>
<dbReference type="InterPro" id="IPR016187">
    <property type="entry name" value="CTDL_fold"/>
</dbReference>
<dbReference type="SUPFAM" id="SSF56436">
    <property type="entry name" value="C-type lectin-like"/>
    <property type="match status" value="1"/>
</dbReference>
<evidence type="ECO:0000259" key="1">
    <source>
        <dbReference type="PROSITE" id="PS50041"/>
    </source>
</evidence>
<dbReference type="AlphaFoldDB" id="A0A3Q1FAM2"/>
<accession>A0A3Q1FAM2</accession>
<dbReference type="PANTHER" id="PTHR22803">
    <property type="entry name" value="MANNOSE, PHOSPHOLIPASE, LECTIN RECEPTOR RELATED"/>
    <property type="match status" value="1"/>
</dbReference>
<dbReference type="Gene3D" id="3.10.100.10">
    <property type="entry name" value="Mannose-Binding Protein A, subunit A"/>
    <property type="match status" value="1"/>
</dbReference>
<dbReference type="InterPro" id="IPR016186">
    <property type="entry name" value="C-type_lectin-like/link_sf"/>
</dbReference>
<feature type="domain" description="C-type lectin" evidence="1">
    <location>
        <begin position="37"/>
        <end position="102"/>
    </location>
</feature>